<reference evidence="2" key="1">
    <citation type="submission" date="2007-11" db="EMBL/GenBank/DDBJ databases">
        <authorList>
            <person name="Fulton L."/>
            <person name="Clifton S."/>
            <person name="Fulton B."/>
            <person name="Xu J."/>
            <person name="Minx P."/>
            <person name="Pepin K.H."/>
            <person name="Johnson M."/>
            <person name="Thiruvilangam P."/>
            <person name="Bhonagiri V."/>
            <person name="Nash W.E."/>
            <person name="Mardis E.R."/>
            <person name="Wilson R.K."/>
        </authorList>
    </citation>
    <scope>NUCLEOTIDE SEQUENCE [LARGE SCALE GENOMIC DNA]</scope>
    <source>
        <strain evidence="2">DSM 14662</strain>
    </source>
</reference>
<dbReference type="STRING" id="411490.ANACAC_03261"/>
<dbReference type="HOGENOM" id="CLU_3303736_0_0_9"/>
<dbReference type="EMBL" id="ABAX03000024">
    <property type="protein sequence ID" value="EDR96638.1"/>
    <property type="molecule type" value="Genomic_DNA"/>
</dbReference>
<sequence>MKDSSAPNSAHIYINKFYHSSGPKANKKTPKAMLLRKSS</sequence>
<dbReference type="AlphaFoldDB" id="B0MH24"/>
<keyword evidence="3" id="KW-1185">Reference proteome</keyword>
<evidence type="ECO:0000313" key="3">
    <source>
        <dbReference type="Proteomes" id="UP000004935"/>
    </source>
</evidence>
<comment type="caution">
    <text evidence="2">The sequence shown here is derived from an EMBL/GenBank/DDBJ whole genome shotgun (WGS) entry which is preliminary data.</text>
</comment>
<reference evidence="2" key="2">
    <citation type="submission" date="2013-11" db="EMBL/GenBank/DDBJ databases">
        <title>Draft genome sequence of Anaerostipes caccae (DSM 14662).</title>
        <authorList>
            <person name="Sudarsanam P."/>
            <person name="Ley R."/>
            <person name="Guruge J."/>
            <person name="Turnbaugh P.J."/>
            <person name="Mahowald M."/>
            <person name="Liep D."/>
            <person name="Gordon J."/>
        </authorList>
    </citation>
    <scope>NUCLEOTIDE SEQUENCE</scope>
    <source>
        <strain evidence="2">DSM 14662</strain>
    </source>
</reference>
<proteinExistence type="predicted"/>
<dbReference type="Proteomes" id="UP000004935">
    <property type="component" value="Unassembled WGS sequence"/>
</dbReference>
<name>B0MH24_ANACD</name>
<evidence type="ECO:0000256" key="1">
    <source>
        <dbReference type="SAM" id="MobiDB-lite"/>
    </source>
</evidence>
<evidence type="ECO:0000313" key="2">
    <source>
        <dbReference type="EMBL" id="EDR96638.1"/>
    </source>
</evidence>
<feature type="region of interest" description="Disordered" evidence="1">
    <location>
        <begin position="20"/>
        <end position="39"/>
    </location>
</feature>
<accession>B0MH24</accession>
<organism evidence="2 3">
    <name type="scientific">Anaerostipes caccae (strain DSM 14662 / CCUG 47493 / JCM 13470 / NCIMB 13811 / L1-92)</name>
    <dbReference type="NCBI Taxonomy" id="411490"/>
    <lineage>
        <taxon>Bacteria</taxon>
        <taxon>Bacillati</taxon>
        <taxon>Bacillota</taxon>
        <taxon>Clostridia</taxon>
        <taxon>Lachnospirales</taxon>
        <taxon>Lachnospiraceae</taxon>
        <taxon>Anaerostipes</taxon>
    </lineage>
</organism>
<protein>
    <submittedName>
        <fullName evidence="2">Uncharacterized protein</fullName>
    </submittedName>
</protein>
<gene>
    <name evidence="2" type="ORF">ANACAC_03261</name>
</gene>